<evidence type="ECO:0000259" key="6">
    <source>
        <dbReference type="Pfam" id="PF04932"/>
    </source>
</evidence>
<name>A0A1F5C883_9BACT</name>
<evidence type="ECO:0000256" key="2">
    <source>
        <dbReference type="ARBA" id="ARBA00022692"/>
    </source>
</evidence>
<evidence type="ECO:0000256" key="1">
    <source>
        <dbReference type="ARBA" id="ARBA00004141"/>
    </source>
</evidence>
<protein>
    <recommendedName>
        <fullName evidence="6">O-antigen ligase-related domain-containing protein</fullName>
    </recommendedName>
</protein>
<proteinExistence type="predicted"/>
<keyword evidence="4 5" id="KW-0472">Membrane</keyword>
<feature type="transmembrane region" description="Helical" evidence="5">
    <location>
        <begin position="110"/>
        <end position="132"/>
    </location>
</feature>
<feature type="domain" description="O-antigen ligase-related" evidence="6">
    <location>
        <begin position="5"/>
        <end position="92"/>
    </location>
</feature>
<dbReference type="GO" id="GO:0016020">
    <property type="term" value="C:membrane"/>
    <property type="evidence" value="ECO:0007669"/>
    <property type="project" value="UniProtKB-SubCell"/>
</dbReference>
<evidence type="ECO:0000256" key="3">
    <source>
        <dbReference type="ARBA" id="ARBA00022989"/>
    </source>
</evidence>
<evidence type="ECO:0000313" key="7">
    <source>
        <dbReference type="EMBL" id="OGD39033.1"/>
    </source>
</evidence>
<evidence type="ECO:0000313" key="8">
    <source>
        <dbReference type="Proteomes" id="UP000177947"/>
    </source>
</evidence>
<dbReference type="InterPro" id="IPR051533">
    <property type="entry name" value="WaaL-like"/>
</dbReference>
<organism evidence="7 8">
    <name type="scientific">Candidatus Azambacteria bacterium RIFCSPLOWO2_01_FULL_37_9</name>
    <dbReference type="NCBI Taxonomy" id="1797297"/>
    <lineage>
        <taxon>Bacteria</taxon>
        <taxon>Candidatus Azamiibacteriota</taxon>
    </lineage>
</organism>
<feature type="transmembrane region" description="Helical" evidence="5">
    <location>
        <begin position="75"/>
        <end position="98"/>
    </location>
</feature>
<gene>
    <name evidence="7" type="ORF">A2907_01040</name>
</gene>
<accession>A0A1F5C883</accession>
<sequence length="157" mass="18517">MIFLLAGTFFLFYKHDFSKTSSLGSRFIIWRSSLKILEDNIIFGIGPGTFQEKYLEYQKYFEPYLEKDIPQPHNIFLAFWLQTGIMGIAGFLWLIFAFFKNIWEYKKDKIVLFCATLMIYSLAHGLVDTIYWKNDLAIIFWLIILLSLPQTTKTAQI</sequence>
<comment type="subcellular location">
    <subcellularLocation>
        <location evidence="1">Membrane</location>
        <topology evidence="1">Multi-pass membrane protein</topology>
    </subcellularLocation>
</comment>
<dbReference type="PANTHER" id="PTHR37422:SF13">
    <property type="entry name" value="LIPOPOLYSACCHARIDE BIOSYNTHESIS PROTEIN PA4999-RELATED"/>
    <property type="match status" value="1"/>
</dbReference>
<dbReference type="PANTHER" id="PTHR37422">
    <property type="entry name" value="TEICHURONIC ACID BIOSYNTHESIS PROTEIN TUAE"/>
    <property type="match status" value="1"/>
</dbReference>
<evidence type="ECO:0000256" key="5">
    <source>
        <dbReference type="SAM" id="Phobius"/>
    </source>
</evidence>
<evidence type="ECO:0000256" key="4">
    <source>
        <dbReference type="ARBA" id="ARBA00023136"/>
    </source>
</evidence>
<dbReference type="EMBL" id="MEYQ01000019">
    <property type="protein sequence ID" value="OGD39033.1"/>
    <property type="molecule type" value="Genomic_DNA"/>
</dbReference>
<keyword evidence="2 5" id="KW-0812">Transmembrane</keyword>
<reference evidence="7 8" key="1">
    <citation type="journal article" date="2016" name="Nat. Commun.">
        <title>Thousands of microbial genomes shed light on interconnected biogeochemical processes in an aquifer system.</title>
        <authorList>
            <person name="Anantharaman K."/>
            <person name="Brown C.T."/>
            <person name="Hug L.A."/>
            <person name="Sharon I."/>
            <person name="Castelle C.J."/>
            <person name="Probst A.J."/>
            <person name="Thomas B.C."/>
            <person name="Singh A."/>
            <person name="Wilkins M.J."/>
            <person name="Karaoz U."/>
            <person name="Brodie E.L."/>
            <person name="Williams K.H."/>
            <person name="Hubbard S.S."/>
            <person name="Banfield J.F."/>
        </authorList>
    </citation>
    <scope>NUCLEOTIDE SEQUENCE [LARGE SCALE GENOMIC DNA]</scope>
</reference>
<dbReference type="Pfam" id="PF04932">
    <property type="entry name" value="Wzy_C"/>
    <property type="match status" value="1"/>
</dbReference>
<dbReference type="Proteomes" id="UP000177947">
    <property type="component" value="Unassembled WGS sequence"/>
</dbReference>
<keyword evidence="3 5" id="KW-1133">Transmembrane helix</keyword>
<dbReference type="AlphaFoldDB" id="A0A1F5C883"/>
<dbReference type="InterPro" id="IPR007016">
    <property type="entry name" value="O-antigen_ligase-rel_domated"/>
</dbReference>
<comment type="caution">
    <text evidence="7">The sequence shown here is derived from an EMBL/GenBank/DDBJ whole genome shotgun (WGS) entry which is preliminary data.</text>
</comment>